<keyword evidence="1" id="KW-0472">Membrane</keyword>
<keyword evidence="1" id="KW-1133">Transmembrane helix</keyword>
<reference evidence="2" key="1">
    <citation type="journal article" date="2023" name="IMA Fungus">
        <title>Comparative genomic study of the Penicillium genus elucidates a diverse pangenome and 15 lateral gene transfer events.</title>
        <authorList>
            <person name="Petersen C."/>
            <person name="Sorensen T."/>
            <person name="Nielsen M.R."/>
            <person name="Sondergaard T.E."/>
            <person name="Sorensen J.L."/>
            <person name="Fitzpatrick D.A."/>
            <person name="Frisvad J.C."/>
            <person name="Nielsen K.L."/>
        </authorList>
    </citation>
    <scope>NUCLEOTIDE SEQUENCE</scope>
    <source>
        <strain evidence="2">IBT 15450</strain>
    </source>
</reference>
<dbReference type="Proteomes" id="UP001219568">
    <property type="component" value="Unassembled WGS sequence"/>
</dbReference>
<organism evidence="2 3">
    <name type="scientific">Penicillium canescens</name>
    <dbReference type="NCBI Taxonomy" id="5083"/>
    <lineage>
        <taxon>Eukaryota</taxon>
        <taxon>Fungi</taxon>
        <taxon>Dikarya</taxon>
        <taxon>Ascomycota</taxon>
        <taxon>Pezizomycotina</taxon>
        <taxon>Eurotiomycetes</taxon>
        <taxon>Eurotiomycetidae</taxon>
        <taxon>Eurotiales</taxon>
        <taxon>Aspergillaceae</taxon>
        <taxon>Penicillium</taxon>
    </lineage>
</organism>
<feature type="transmembrane region" description="Helical" evidence="1">
    <location>
        <begin position="12"/>
        <end position="36"/>
    </location>
</feature>
<evidence type="ECO:0000313" key="2">
    <source>
        <dbReference type="EMBL" id="KAJ6057504.1"/>
    </source>
</evidence>
<dbReference type="AlphaFoldDB" id="A0AAD6NEH3"/>
<dbReference type="EMBL" id="JAQJZL010000001">
    <property type="protein sequence ID" value="KAJ6057504.1"/>
    <property type="molecule type" value="Genomic_DNA"/>
</dbReference>
<evidence type="ECO:0000256" key="1">
    <source>
        <dbReference type="SAM" id="Phobius"/>
    </source>
</evidence>
<keyword evidence="3" id="KW-1185">Reference proteome</keyword>
<keyword evidence="1" id="KW-0812">Transmembrane</keyword>
<evidence type="ECO:0000313" key="3">
    <source>
        <dbReference type="Proteomes" id="UP001219568"/>
    </source>
</evidence>
<proteinExistence type="predicted"/>
<sequence>MTNTLSLDFKSSALLIALILVPIVVLVCAVAIALACSEYWSIHSIKQTCLSCCRLKKQRRRKQIRSDPEGCNIVPSTLATECSDIQIEIEVPVTNREHV</sequence>
<name>A0AAD6NEH3_PENCN</name>
<accession>A0AAD6NEH3</accession>
<gene>
    <name evidence="2" type="ORF">N7460_000778</name>
</gene>
<protein>
    <submittedName>
        <fullName evidence="2">Uncharacterized protein</fullName>
    </submittedName>
</protein>
<reference evidence="2" key="2">
    <citation type="submission" date="2023-01" db="EMBL/GenBank/DDBJ databases">
        <authorList>
            <person name="Petersen C."/>
        </authorList>
    </citation>
    <scope>NUCLEOTIDE SEQUENCE</scope>
    <source>
        <strain evidence="2">IBT 15450</strain>
    </source>
</reference>
<comment type="caution">
    <text evidence="2">The sequence shown here is derived from an EMBL/GenBank/DDBJ whole genome shotgun (WGS) entry which is preliminary data.</text>
</comment>